<evidence type="ECO:0000313" key="2">
    <source>
        <dbReference type="Proteomes" id="UP000054567"/>
    </source>
</evidence>
<dbReference type="VEuPathDB" id="FungiDB:CPAG_06535"/>
<proteinExistence type="predicted"/>
<gene>
    <name evidence="1" type="ORF">CPAG_06535</name>
</gene>
<reference evidence="1 2" key="1">
    <citation type="submission" date="2007-06" db="EMBL/GenBank/DDBJ databases">
        <title>The Genome Sequence of Coccidioides posadasii RMSCC_3488.</title>
        <authorList>
            <consortium name="Coccidioides Genome Resources Consortium"/>
            <consortium name="The Broad Institute Genome Sequencing Platform"/>
            <person name="Henn M.R."/>
            <person name="Sykes S."/>
            <person name="Young S."/>
            <person name="Jaffe D."/>
            <person name="Berlin A."/>
            <person name="Alvarez P."/>
            <person name="Butler J."/>
            <person name="Gnerre S."/>
            <person name="Grabherr M."/>
            <person name="Mauceli E."/>
            <person name="Brockman W."/>
            <person name="Kodira C."/>
            <person name="Alvarado L."/>
            <person name="Zeng Q."/>
            <person name="Crawford M."/>
            <person name="Antoine C."/>
            <person name="Devon K."/>
            <person name="Galgiani J."/>
            <person name="Orsborn K."/>
            <person name="Lewis M.L."/>
            <person name="Nusbaum C."/>
            <person name="Galagan J."/>
            <person name="Birren B."/>
        </authorList>
    </citation>
    <scope>NUCLEOTIDE SEQUENCE [LARGE SCALE GENOMIC DNA]</scope>
    <source>
        <strain evidence="1 2">RMSCC 3488</strain>
    </source>
</reference>
<dbReference type="Proteomes" id="UP000054567">
    <property type="component" value="Unassembled WGS sequence"/>
</dbReference>
<reference evidence="2" key="2">
    <citation type="journal article" date="2009" name="Genome Res.">
        <title>Comparative genomic analyses of the human fungal pathogens Coccidioides and their relatives.</title>
        <authorList>
            <person name="Sharpton T.J."/>
            <person name="Stajich J.E."/>
            <person name="Rounsley S.D."/>
            <person name="Gardner M.J."/>
            <person name="Wortman J.R."/>
            <person name="Jordar V.S."/>
            <person name="Maiti R."/>
            <person name="Kodira C.D."/>
            <person name="Neafsey D.E."/>
            <person name="Zeng Q."/>
            <person name="Hung C.-Y."/>
            <person name="McMahan C."/>
            <person name="Muszewska A."/>
            <person name="Grynberg M."/>
            <person name="Mandel M.A."/>
            <person name="Kellner E.M."/>
            <person name="Barker B.M."/>
            <person name="Galgiani J.N."/>
            <person name="Orbach M.J."/>
            <person name="Kirkland T.N."/>
            <person name="Cole G.T."/>
            <person name="Henn M.R."/>
            <person name="Birren B.W."/>
            <person name="Taylor J.W."/>
        </authorList>
    </citation>
    <scope>NUCLEOTIDE SEQUENCE [LARGE SCALE GENOMIC DNA]</scope>
    <source>
        <strain evidence="2">RMSCC 3488</strain>
    </source>
</reference>
<protein>
    <submittedName>
        <fullName evidence="1">Uncharacterized protein</fullName>
    </submittedName>
</protein>
<dbReference type="EMBL" id="DS268112">
    <property type="protein sequence ID" value="KMM70223.1"/>
    <property type="molecule type" value="Genomic_DNA"/>
</dbReference>
<dbReference type="AlphaFoldDB" id="A0A0J6FIU5"/>
<name>A0A0J6FIU5_COCPO</name>
<sequence>MSADSSSMSDGPVFCGELLFSSHRELSLFQSFSGGDAIDPKIAADGFSIIQLARMEINICENVLHISYSLYMETPRRQSLTRVPSSTGNAKPSLHFPLHPTPRPDLDTPPPGYYLILLIVIALSFRH</sequence>
<reference evidence="2" key="3">
    <citation type="journal article" date="2010" name="Genome Res.">
        <title>Population genomic sequencing of Coccidioides fungi reveals recent hybridization and transposon control.</title>
        <authorList>
            <person name="Neafsey D.E."/>
            <person name="Barker B.M."/>
            <person name="Sharpton T.J."/>
            <person name="Stajich J.E."/>
            <person name="Park D.J."/>
            <person name="Whiston E."/>
            <person name="Hung C.-Y."/>
            <person name="McMahan C."/>
            <person name="White J."/>
            <person name="Sykes S."/>
            <person name="Heiman D."/>
            <person name="Young S."/>
            <person name="Zeng Q."/>
            <person name="Abouelleil A."/>
            <person name="Aftuck L."/>
            <person name="Bessette D."/>
            <person name="Brown A."/>
            <person name="FitzGerald M."/>
            <person name="Lui A."/>
            <person name="Macdonald J.P."/>
            <person name="Priest M."/>
            <person name="Orbach M.J."/>
            <person name="Galgiani J.N."/>
            <person name="Kirkland T.N."/>
            <person name="Cole G.T."/>
            <person name="Birren B.W."/>
            <person name="Henn M.R."/>
            <person name="Taylor J.W."/>
            <person name="Rounsley S.D."/>
        </authorList>
    </citation>
    <scope>NUCLEOTIDE SEQUENCE [LARGE SCALE GENOMIC DNA]</scope>
    <source>
        <strain evidence="2">RMSCC 3488</strain>
    </source>
</reference>
<evidence type="ECO:0000313" key="1">
    <source>
        <dbReference type="EMBL" id="KMM70223.1"/>
    </source>
</evidence>
<organism evidence="1 2">
    <name type="scientific">Coccidioides posadasii RMSCC 3488</name>
    <dbReference type="NCBI Taxonomy" id="454284"/>
    <lineage>
        <taxon>Eukaryota</taxon>
        <taxon>Fungi</taxon>
        <taxon>Dikarya</taxon>
        <taxon>Ascomycota</taxon>
        <taxon>Pezizomycotina</taxon>
        <taxon>Eurotiomycetes</taxon>
        <taxon>Eurotiomycetidae</taxon>
        <taxon>Onygenales</taxon>
        <taxon>Onygenaceae</taxon>
        <taxon>Coccidioides</taxon>
    </lineage>
</organism>
<accession>A0A0J6FIU5</accession>